<evidence type="ECO:0000256" key="1">
    <source>
        <dbReference type="SAM" id="MobiDB-lite"/>
    </source>
</evidence>
<evidence type="ECO:0000313" key="3">
    <source>
        <dbReference type="EMBL" id="RFS24764.1"/>
    </source>
</evidence>
<dbReference type="PROSITE" id="PS51257">
    <property type="entry name" value="PROKAR_LIPOPROTEIN"/>
    <property type="match status" value="1"/>
</dbReference>
<feature type="region of interest" description="Disordered" evidence="1">
    <location>
        <begin position="225"/>
        <end position="244"/>
    </location>
</feature>
<dbReference type="OrthoDB" id="9768004at2"/>
<name>A0A3E1YE51_9BACT</name>
<dbReference type="AlphaFoldDB" id="A0A3E1YE51"/>
<dbReference type="Pfam" id="PF03781">
    <property type="entry name" value="FGE-sulfatase"/>
    <property type="match status" value="1"/>
</dbReference>
<evidence type="ECO:0000259" key="2">
    <source>
        <dbReference type="Pfam" id="PF03781"/>
    </source>
</evidence>
<dbReference type="InterPro" id="IPR005532">
    <property type="entry name" value="SUMF_dom"/>
</dbReference>
<dbReference type="GO" id="GO:0120147">
    <property type="term" value="F:formylglycine-generating oxidase activity"/>
    <property type="evidence" value="ECO:0007669"/>
    <property type="project" value="TreeGrafter"/>
</dbReference>
<dbReference type="PANTHER" id="PTHR23150:SF19">
    <property type="entry name" value="FORMYLGLYCINE-GENERATING ENZYME"/>
    <property type="match status" value="1"/>
</dbReference>
<keyword evidence="4" id="KW-1185">Reference proteome</keyword>
<dbReference type="InterPro" id="IPR016187">
    <property type="entry name" value="CTDL_fold"/>
</dbReference>
<gene>
    <name evidence="3" type="ORF">DVR12_06095</name>
</gene>
<organism evidence="3 4">
    <name type="scientific">Chitinophaga silvatica</name>
    <dbReference type="NCBI Taxonomy" id="2282649"/>
    <lineage>
        <taxon>Bacteria</taxon>
        <taxon>Pseudomonadati</taxon>
        <taxon>Bacteroidota</taxon>
        <taxon>Chitinophagia</taxon>
        <taxon>Chitinophagales</taxon>
        <taxon>Chitinophagaceae</taxon>
        <taxon>Chitinophaga</taxon>
    </lineage>
</organism>
<dbReference type="EMBL" id="QPMM01000002">
    <property type="protein sequence ID" value="RFS24764.1"/>
    <property type="molecule type" value="Genomic_DNA"/>
</dbReference>
<dbReference type="SUPFAM" id="SSF56436">
    <property type="entry name" value="C-type lectin-like"/>
    <property type="match status" value="1"/>
</dbReference>
<feature type="region of interest" description="Disordered" evidence="1">
    <location>
        <begin position="200"/>
        <end position="219"/>
    </location>
</feature>
<reference evidence="3 4" key="1">
    <citation type="submission" date="2018-07" db="EMBL/GenBank/DDBJ databases">
        <title>Chitinophaga K2CV101002-2 sp. nov., isolated from a monsoon evergreen broad-leaved forest soil.</title>
        <authorList>
            <person name="Lv Y."/>
        </authorList>
    </citation>
    <scope>NUCLEOTIDE SEQUENCE [LARGE SCALE GENOMIC DNA]</scope>
    <source>
        <strain evidence="3 4">GDMCC 1.1288</strain>
    </source>
</reference>
<dbReference type="InterPro" id="IPR051043">
    <property type="entry name" value="Sulfatase_Mod_Factor_Kinase"/>
</dbReference>
<dbReference type="PANTHER" id="PTHR23150">
    <property type="entry name" value="SULFATASE MODIFYING FACTOR 1, 2"/>
    <property type="match status" value="1"/>
</dbReference>
<dbReference type="Gene3D" id="3.90.1580.10">
    <property type="entry name" value="paralog of FGE (formylglycine-generating enzyme)"/>
    <property type="match status" value="1"/>
</dbReference>
<proteinExistence type="predicted"/>
<feature type="domain" description="Sulfatase-modifying factor enzyme-like" evidence="2">
    <location>
        <begin position="35"/>
        <end position="259"/>
    </location>
</feature>
<comment type="caution">
    <text evidence="3">The sequence shown here is derived from an EMBL/GenBank/DDBJ whole genome shotgun (WGS) entry which is preliminary data.</text>
</comment>
<protein>
    <submittedName>
        <fullName evidence="3">Formylglycine-generating enzyme family protein</fullName>
    </submittedName>
</protein>
<accession>A0A3E1YE51</accession>
<dbReference type="Proteomes" id="UP000260644">
    <property type="component" value="Unassembled WGS sequence"/>
</dbReference>
<evidence type="ECO:0000313" key="4">
    <source>
        <dbReference type="Proteomes" id="UP000260644"/>
    </source>
</evidence>
<sequence length="262" mass="29013">MKYIFMVVLVTTALSISCSQSNSKKSLNATAFDIEPEMVTVQGGTFAMGGNEENNKPIHNVTLNSFKIAKYETTQAQWEKVMGKNPVSNPGCADCPVESVSWEMVQTYITKLNRLTGKHYRLPTEAEWEYAARGGRKSKNFEFAGSNDIKAVAWTSLDSGLNPHPVGQKKPNELGLYDMSGNVWEWCNDWYDENYYRKSPKNNPTGPATKPPDKKNDDGLIAPLRVVRGGNSGNGSAQSRVASRPNYRLGYHSIGFRLASSS</sequence>
<dbReference type="InterPro" id="IPR042095">
    <property type="entry name" value="SUMF_sf"/>
</dbReference>